<dbReference type="GO" id="GO:0005759">
    <property type="term" value="C:mitochondrial matrix"/>
    <property type="evidence" value="ECO:0007669"/>
    <property type="project" value="TreeGrafter"/>
</dbReference>
<gene>
    <name evidence="1" type="ORF">PGLA2088_LOCUS47216</name>
</gene>
<dbReference type="EMBL" id="CAJNNW010036435">
    <property type="protein sequence ID" value="CAE8734265.1"/>
    <property type="molecule type" value="Genomic_DNA"/>
</dbReference>
<dbReference type="AlphaFoldDB" id="A0A813LLH0"/>
<dbReference type="Proteomes" id="UP000626109">
    <property type="component" value="Unassembled WGS sequence"/>
</dbReference>
<dbReference type="PANTHER" id="PTHR21228">
    <property type="entry name" value="FAST LEU-RICH DOMAIN-CONTAINING"/>
    <property type="match status" value="1"/>
</dbReference>
<dbReference type="PANTHER" id="PTHR21228:SF40">
    <property type="entry name" value="LD45607P"/>
    <property type="match status" value="1"/>
</dbReference>
<dbReference type="GO" id="GO:0035770">
    <property type="term" value="C:ribonucleoprotein granule"/>
    <property type="evidence" value="ECO:0007669"/>
    <property type="project" value="TreeGrafter"/>
</dbReference>
<evidence type="ECO:0008006" key="3">
    <source>
        <dbReference type="Google" id="ProtNLM"/>
    </source>
</evidence>
<proteinExistence type="predicted"/>
<comment type="caution">
    <text evidence="1">The sequence shown here is derived from an EMBL/GenBank/DDBJ whole genome shotgun (WGS) entry which is preliminary data.</text>
</comment>
<protein>
    <recommendedName>
        <fullName evidence="3">FAST kinase leucine-rich domain-containing protein</fullName>
    </recommendedName>
</protein>
<reference evidence="1" key="1">
    <citation type="submission" date="2021-02" db="EMBL/GenBank/DDBJ databases">
        <authorList>
            <person name="Dougan E. K."/>
            <person name="Rhodes N."/>
            <person name="Thang M."/>
            <person name="Chan C."/>
        </authorList>
    </citation>
    <scope>NUCLEOTIDE SEQUENCE</scope>
</reference>
<sequence>MCKPNAAIPPVPVFLRFVAAPEELAEALLAIAVVCCSRSRGLPDASLEVPWHHAVFAAAAGPLSAQAETLSATALLKCLRAFSMHLLAEASAARTSSLAGEPAASWAIEGSQTSRLPLLVTGPSLTRGPVEELPAVAAEALSSRLSELPAHSVVRALHSLYCLEAKGLLSEGQSAAFRAAAVEELGRAERLSQLSVRDLGYALQALTFSPGAPIRDQPKLCQLGRSLLNEVLLHVATLTPEDALRLLRAAAFLPRSARPEQAIDVIAAEVMRELRVFGPQRLCDTLAAFSQIRMKETGLVTNLGEAVASQLARCPPKQLAASLHSLAKLGLRQGPVFREAAPQIVRDIVGFTYRDLATCLWAFAKAGQKDTALLSRVQDFLKGQNLSRLAPADVSMLLWSYSRLDWELDPDLLSSFTHHAAVGCHNYSKTSLLVTCLALGRLGFARQPVLVELYRSLYGRLPDLTDSQLALAFLLFSGSGIRDAALLQRLLFESSQRLPRLRGQDLSNVVLACSRLLPAPEPQGQDAGEVVPGLHDALRKRVLDQLEQLPPEPLLGIFQAAPKFLGFSQEESLRVTTSLLRHVPNQSASELARCLVGAARAELVHKPFLLELFHHLRKKRDALSPSEVVACIWSAYVLGFCKPKFQRSLTFVLQRHVKDWQLPAGELRDILPALNHFGFWERLPASLRRAVWRLSGDDLRKGRVCYFPVLGSLKHHLFVEFLLIFVLFTVGH</sequence>
<evidence type="ECO:0000313" key="2">
    <source>
        <dbReference type="Proteomes" id="UP000626109"/>
    </source>
</evidence>
<dbReference type="GO" id="GO:0000963">
    <property type="term" value="P:mitochondrial RNA processing"/>
    <property type="evidence" value="ECO:0007669"/>
    <property type="project" value="TreeGrafter"/>
</dbReference>
<organism evidence="1 2">
    <name type="scientific">Polarella glacialis</name>
    <name type="common">Dinoflagellate</name>
    <dbReference type="NCBI Taxonomy" id="89957"/>
    <lineage>
        <taxon>Eukaryota</taxon>
        <taxon>Sar</taxon>
        <taxon>Alveolata</taxon>
        <taxon>Dinophyceae</taxon>
        <taxon>Suessiales</taxon>
        <taxon>Suessiaceae</taxon>
        <taxon>Polarella</taxon>
    </lineage>
</organism>
<accession>A0A813LLH0</accession>
<evidence type="ECO:0000313" key="1">
    <source>
        <dbReference type="EMBL" id="CAE8734265.1"/>
    </source>
</evidence>
<dbReference type="InterPro" id="IPR050870">
    <property type="entry name" value="FAST_kinase"/>
</dbReference>
<dbReference type="GO" id="GO:0003723">
    <property type="term" value="F:RNA binding"/>
    <property type="evidence" value="ECO:0007669"/>
    <property type="project" value="TreeGrafter"/>
</dbReference>
<name>A0A813LLH0_POLGL</name>
<dbReference type="GO" id="GO:0044528">
    <property type="term" value="P:regulation of mitochondrial mRNA stability"/>
    <property type="evidence" value="ECO:0007669"/>
    <property type="project" value="TreeGrafter"/>
</dbReference>